<dbReference type="CDD" id="cd01094">
    <property type="entry name" value="Alkanesulfonate_monoxygenase"/>
    <property type="match status" value="1"/>
</dbReference>
<dbReference type="Proteomes" id="UP001226160">
    <property type="component" value="Unassembled WGS sequence"/>
</dbReference>
<evidence type="ECO:0000256" key="4">
    <source>
        <dbReference type="ARBA" id="ARBA00023033"/>
    </source>
</evidence>
<evidence type="ECO:0000259" key="5">
    <source>
        <dbReference type="Pfam" id="PF00296"/>
    </source>
</evidence>
<keyword evidence="4" id="KW-0503">Monooxygenase</keyword>
<dbReference type="GO" id="GO:0046306">
    <property type="term" value="P:alkanesulfonate catabolic process"/>
    <property type="evidence" value="ECO:0007669"/>
    <property type="project" value="TreeGrafter"/>
</dbReference>
<reference evidence="6" key="1">
    <citation type="submission" date="2023-05" db="EMBL/GenBank/DDBJ databases">
        <title>Metabolic capabilities are highly conserved among human nasal-associated Corynebacterium species in pangenomic analyses.</title>
        <authorList>
            <person name="Tran T.H."/>
            <person name="Roberts A.Q."/>
            <person name="Escapa I.F."/>
            <person name="Gao W."/>
            <person name="Conlan S."/>
            <person name="Kong H."/>
            <person name="Segre J.A."/>
            <person name="Kelly M.S."/>
            <person name="Lemon K.P."/>
        </authorList>
    </citation>
    <scope>NUCLEOTIDE SEQUENCE</scope>
    <source>
        <strain evidence="6">KPL2654</strain>
    </source>
</reference>
<proteinExistence type="predicted"/>
<evidence type="ECO:0000256" key="3">
    <source>
        <dbReference type="ARBA" id="ARBA00023002"/>
    </source>
</evidence>
<evidence type="ECO:0000256" key="1">
    <source>
        <dbReference type="ARBA" id="ARBA00022630"/>
    </source>
</evidence>
<dbReference type="PANTHER" id="PTHR42847">
    <property type="entry name" value="ALKANESULFONATE MONOOXYGENASE"/>
    <property type="match status" value="1"/>
</dbReference>
<evidence type="ECO:0000256" key="2">
    <source>
        <dbReference type="ARBA" id="ARBA00022643"/>
    </source>
</evidence>
<comment type="caution">
    <text evidence="6">The sequence shown here is derived from an EMBL/GenBank/DDBJ whole genome shotgun (WGS) entry which is preliminary data.</text>
</comment>
<dbReference type="GO" id="GO:0008726">
    <property type="term" value="F:alkanesulfonate monooxygenase activity"/>
    <property type="evidence" value="ECO:0007669"/>
    <property type="project" value="TreeGrafter"/>
</dbReference>
<dbReference type="InterPro" id="IPR011251">
    <property type="entry name" value="Luciferase-like_dom"/>
</dbReference>
<gene>
    <name evidence="6" type="ORF">QPX54_00470</name>
</gene>
<feature type="domain" description="Luciferase-like" evidence="5">
    <location>
        <begin position="28"/>
        <end position="342"/>
    </location>
</feature>
<keyword evidence="1" id="KW-0285">Flavoprotein</keyword>
<organism evidence="6 7">
    <name type="scientific">Corynebacterium propinquum</name>
    <dbReference type="NCBI Taxonomy" id="43769"/>
    <lineage>
        <taxon>Bacteria</taxon>
        <taxon>Bacillati</taxon>
        <taxon>Actinomycetota</taxon>
        <taxon>Actinomycetes</taxon>
        <taxon>Mycobacteriales</taxon>
        <taxon>Corynebacteriaceae</taxon>
        <taxon>Corynebacterium</taxon>
    </lineage>
</organism>
<dbReference type="Pfam" id="PF00296">
    <property type="entry name" value="Bac_luciferase"/>
    <property type="match status" value="1"/>
</dbReference>
<dbReference type="PANTHER" id="PTHR42847:SF4">
    <property type="entry name" value="ALKANESULFONATE MONOOXYGENASE-RELATED"/>
    <property type="match status" value="1"/>
</dbReference>
<evidence type="ECO:0000313" key="7">
    <source>
        <dbReference type="Proteomes" id="UP001226160"/>
    </source>
</evidence>
<protein>
    <submittedName>
        <fullName evidence="6">LLM class flavin-dependent oxidoreductase</fullName>
    </submittedName>
</protein>
<keyword evidence="3" id="KW-0560">Oxidoreductase</keyword>
<dbReference type="RefSeq" id="WP_049167993.1">
    <property type="nucleotide sequence ID" value="NZ_CP091865.1"/>
</dbReference>
<accession>A0AAP4F647</accession>
<dbReference type="Gene3D" id="3.20.20.30">
    <property type="entry name" value="Luciferase-like domain"/>
    <property type="match status" value="1"/>
</dbReference>
<dbReference type="AlphaFoldDB" id="A0AAP4F647"/>
<name>A0AAP4F647_9CORY</name>
<dbReference type="InterPro" id="IPR050172">
    <property type="entry name" value="SsuD_RutA_monooxygenase"/>
</dbReference>
<sequence length="376" mass="41421">MADTEITLHWYLPTYGDSRLIIGGGHGGGIYHGEREPTLYYLTQIALAAEANGFESLLTPTGQWCADSWVTDAALLARTSRIKFLIAFRPGLVSTPLIAQQTQTLQELSGGRVLLNVVVGGEDIEQRAYGDYTTKEQRYARADEALALAQDLWTSQEPITRQGTYETVENAQLAKRPETTPRIFFGGSSQPGIEVAGRRADVYLTWGETPDKVEEKLERVRQSAAAAGREIEYGIRLHIIARDTSQQAWAEAQRLLDSVDPEEVQKIQKDLARSQSEGQRLQSELHGQGKDFVSGADARELEIAPNLWAGVGLLRGGAGTALVGSYQEVAQRLAEYRDAGIKHFIVSGYPHLEETWTVGEGVVPQLQKLGYPVTNR</sequence>
<evidence type="ECO:0000313" key="6">
    <source>
        <dbReference type="EMBL" id="MDK4325000.1"/>
    </source>
</evidence>
<keyword evidence="2" id="KW-0288">FMN</keyword>
<dbReference type="SUPFAM" id="SSF51679">
    <property type="entry name" value="Bacterial luciferase-like"/>
    <property type="match status" value="1"/>
</dbReference>
<dbReference type="InterPro" id="IPR036661">
    <property type="entry name" value="Luciferase-like_sf"/>
</dbReference>
<dbReference type="EMBL" id="JASNVP010000001">
    <property type="protein sequence ID" value="MDK4325000.1"/>
    <property type="molecule type" value="Genomic_DNA"/>
</dbReference>